<proteinExistence type="predicted"/>
<name>A0ACD3BGP1_9AGAR</name>
<keyword evidence="2" id="KW-1185">Reference proteome</keyword>
<accession>A0ACD3BGP1</accession>
<gene>
    <name evidence="1" type="ORF">BDN72DRAFT_891043</name>
</gene>
<evidence type="ECO:0000313" key="1">
    <source>
        <dbReference type="EMBL" id="TFK77288.1"/>
    </source>
</evidence>
<reference evidence="1 2" key="1">
    <citation type="journal article" date="2019" name="Nat. Ecol. Evol.">
        <title>Megaphylogeny resolves global patterns of mushroom evolution.</title>
        <authorList>
            <person name="Varga T."/>
            <person name="Krizsan K."/>
            <person name="Foldi C."/>
            <person name="Dima B."/>
            <person name="Sanchez-Garcia M."/>
            <person name="Sanchez-Ramirez S."/>
            <person name="Szollosi G.J."/>
            <person name="Szarkandi J.G."/>
            <person name="Papp V."/>
            <person name="Albert L."/>
            <person name="Andreopoulos W."/>
            <person name="Angelini C."/>
            <person name="Antonin V."/>
            <person name="Barry K.W."/>
            <person name="Bougher N.L."/>
            <person name="Buchanan P."/>
            <person name="Buyck B."/>
            <person name="Bense V."/>
            <person name="Catcheside P."/>
            <person name="Chovatia M."/>
            <person name="Cooper J."/>
            <person name="Damon W."/>
            <person name="Desjardin D."/>
            <person name="Finy P."/>
            <person name="Geml J."/>
            <person name="Haridas S."/>
            <person name="Hughes K."/>
            <person name="Justo A."/>
            <person name="Karasinski D."/>
            <person name="Kautmanova I."/>
            <person name="Kiss B."/>
            <person name="Kocsube S."/>
            <person name="Kotiranta H."/>
            <person name="LaButti K.M."/>
            <person name="Lechner B.E."/>
            <person name="Liimatainen K."/>
            <person name="Lipzen A."/>
            <person name="Lukacs Z."/>
            <person name="Mihaltcheva S."/>
            <person name="Morgado L.N."/>
            <person name="Niskanen T."/>
            <person name="Noordeloos M.E."/>
            <person name="Ohm R.A."/>
            <person name="Ortiz-Santana B."/>
            <person name="Ovrebo C."/>
            <person name="Racz N."/>
            <person name="Riley R."/>
            <person name="Savchenko A."/>
            <person name="Shiryaev A."/>
            <person name="Soop K."/>
            <person name="Spirin V."/>
            <person name="Szebenyi C."/>
            <person name="Tomsovsky M."/>
            <person name="Tulloss R.E."/>
            <person name="Uehling J."/>
            <person name="Grigoriev I.V."/>
            <person name="Vagvolgyi C."/>
            <person name="Papp T."/>
            <person name="Martin F.M."/>
            <person name="Miettinen O."/>
            <person name="Hibbett D.S."/>
            <person name="Nagy L.G."/>
        </authorList>
    </citation>
    <scope>NUCLEOTIDE SEQUENCE [LARGE SCALE GENOMIC DNA]</scope>
    <source>
        <strain evidence="1 2">NL-1719</strain>
    </source>
</reference>
<dbReference type="EMBL" id="ML208259">
    <property type="protein sequence ID" value="TFK77288.1"/>
    <property type="molecule type" value="Genomic_DNA"/>
</dbReference>
<protein>
    <submittedName>
        <fullName evidence="1">PCI-domain-containing protein</fullName>
    </submittedName>
</protein>
<dbReference type="Proteomes" id="UP000308600">
    <property type="component" value="Unassembled WGS sequence"/>
</dbReference>
<organism evidence="1 2">
    <name type="scientific">Pluteus cervinus</name>
    <dbReference type="NCBI Taxonomy" id="181527"/>
    <lineage>
        <taxon>Eukaryota</taxon>
        <taxon>Fungi</taxon>
        <taxon>Dikarya</taxon>
        <taxon>Basidiomycota</taxon>
        <taxon>Agaricomycotina</taxon>
        <taxon>Agaricomycetes</taxon>
        <taxon>Agaricomycetidae</taxon>
        <taxon>Agaricales</taxon>
        <taxon>Pluteineae</taxon>
        <taxon>Pluteaceae</taxon>
        <taxon>Pluteus</taxon>
    </lineage>
</organism>
<sequence>MADNKKQEKDYTKEVDVLLPEAAAIVKAGKLQDGLDKLFALEKQTRNAADLSSTSRLVKAIVQHAYDAENFDSVNSSISILSKKHGQLKGAVQAMVELSMTWLEPIKEKHGIKRWLELVETLRVVTEGKIYLETPRARVTLLLSHYHEAQAKEAKDPEAAKVSLETASELLSELQVETYSSMERREKTEFILEQMRLLTAVARQKDSESGNAAKDLMGGGEAEWVKVRVGSRKVNEAFLKEKANEDLKLKFYDLMIHHALHQSAYLDVAKYYQKVWETPSIKEDESDKGRAALEHVVYYLLLAPHTNEQSDMIHHIFIDPALIKLNPLYDLVKCFVTQELMRWPVLVAIYGDFLRTTPVFVHEKQWDDLHTRVVEHNIRVVSQYYTRITIARLTAFLDLSSQETEEVLSRLVVSGTVWARIDRPAGVISFRGKQSAEDVMNDWSSDMQKLLGLVEKTWMGMNAAQAAQSRIKASSS</sequence>
<evidence type="ECO:0000313" key="2">
    <source>
        <dbReference type="Proteomes" id="UP000308600"/>
    </source>
</evidence>